<gene>
    <name evidence="2" type="ORF">PBRASI_LOCUS7539</name>
</gene>
<reference evidence="2" key="1">
    <citation type="submission" date="2021-06" db="EMBL/GenBank/DDBJ databases">
        <authorList>
            <person name="Kallberg Y."/>
            <person name="Tangrot J."/>
            <person name="Rosling A."/>
        </authorList>
    </citation>
    <scope>NUCLEOTIDE SEQUENCE</scope>
    <source>
        <strain evidence="2">BR232B</strain>
    </source>
</reference>
<name>A0A9N9CF29_9GLOM</name>
<dbReference type="SUPFAM" id="SSF50249">
    <property type="entry name" value="Nucleic acid-binding proteins"/>
    <property type="match status" value="1"/>
</dbReference>
<feature type="region of interest" description="Disordered" evidence="1">
    <location>
        <begin position="21"/>
        <end position="72"/>
    </location>
</feature>
<dbReference type="PANTHER" id="PTHR14944:SF2">
    <property type="entry name" value="RPA-RELATED PROTEIN RADX"/>
    <property type="match status" value="1"/>
</dbReference>
<evidence type="ECO:0000313" key="2">
    <source>
        <dbReference type="EMBL" id="CAG8599087.1"/>
    </source>
</evidence>
<dbReference type="Gene3D" id="2.40.50.140">
    <property type="entry name" value="Nucleic acid-binding proteins"/>
    <property type="match status" value="1"/>
</dbReference>
<dbReference type="PANTHER" id="PTHR14944">
    <property type="entry name" value="RPA-RELATED PROTEIN RADX"/>
    <property type="match status" value="1"/>
</dbReference>
<dbReference type="InterPro" id="IPR012340">
    <property type="entry name" value="NA-bd_OB-fold"/>
</dbReference>
<evidence type="ECO:0000313" key="3">
    <source>
        <dbReference type="Proteomes" id="UP000789739"/>
    </source>
</evidence>
<dbReference type="Proteomes" id="UP000789739">
    <property type="component" value="Unassembled WGS sequence"/>
</dbReference>
<proteinExistence type="predicted"/>
<dbReference type="OrthoDB" id="5965770at2759"/>
<dbReference type="EMBL" id="CAJVPI010001178">
    <property type="protein sequence ID" value="CAG8599087.1"/>
    <property type="molecule type" value="Genomic_DNA"/>
</dbReference>
<evidence type="ECO:0000256" key="1">
    <source>
        <dbReference type="SAM" id="MobiDB-lite"/>
    </source>
</evidence>
<dbReference type="Pfam" id="PF17659">
    <property type="entry name" value="RADX"/>
    <property type="match status" value="1"/>
</dbReference>
<dbReference type="GO" id="GO:0003697">
    <property type="term" value="F:single-stranded DNA binding"/>
    <property type="evidence" value="ECO:0007669"/>
    <property type="project" value="InterPro"/>
</dbReference>
<comment type="caution">
    <text evidence="2">The sequence shown here is derived from an EMBL/GenBank/DDBJ whole genome shotgun (WGS) entry which is preliminary data.</text>
</comment>
<protein>
    <submittedName>
        <fullName evidence="2">2730_t:CDS:1</fullName>
    </submittedName>
</protein>
<dbReference type="AlphaFoldDB" id="A0A9N9CF29"/>
<dbReference type="InterPro" id="IPR040893">
    <property type="entry name" value="RADX"/>
</dbReference>
<accession>A0A9N9CF29</accession>
<organism evidence="2 3">
    <name type="scientific">Paraglomus brasilianum</name>
    <dbReference type="NCBI Taxonomy" id="144538"/>
    <lineage>
        <taxon>Eukaryota</taxon>
        <taxon>Fungi</taxon>
        <taxon>Fungi incertae sedis</taxon>
        <taxon>Mucoromycota</taxon>
        <taxon>Glomeromycotina</taxon>
        <taxon>Glomeromycetes</taxon>
        <taxon>Paraglomerales</taxon>
        <taxon>Paraglomeraceae</taxon>
        <taxon>Paraglomus</taxon>
    </lineage>
</organism>
<sequence length="778" mass="89954">MFEIESELACVALRSPNFSQPKYSRTGIRSPTSPSPGTPRSLSLSPFSRQISTPPPTIQSDDDSRGLFGSPVRQRSPNVSGIVPYTLKIIRIYRCTYFEFVQLEGALNSWVNPVDNKFKRMFLDWRYEGRDIYDIIVTDGILKDKVLLHPKYNKFVRTSKLKENSYIKTHKYAVRTISSLDTGRKEKIPIINNITTIFDEDALDSAFSCDESSLEWISPSSQQFIPLAAYRKCYFSLRNDDFLREDPRWNDFRLPLTYPTIHNVIVTNYGTFPPISTHSKQPMVGRVISKTSMQNFSRPTDYRHEYPWKFSFEIQDCSHKLTVTVWNEKALEIFNSVKVGCLIWLNDYCVKRIMTKDRRIAGKGVEVTINPRDPEGDVRILGDHNLGGWSDANKKTRFPPIEVCFIQSVHHYRTPDGYPEFDLIGRVIYVGRLEQVKGETSNHENQMTEYRWVKLLDTTSPREILLKLFTNSQPEIISRLSPGDILHATRLICKSIDYNSVTKRVLYLRPTIWSQYYIFVETNNEWGVPDEVDWIDSEDMYLVPSYTKELKKISCVGGYFNLPVPFKTAKQMMDHSSYISCGIDILKERAEDLFVGERYRCVIQGTLLQLDFGNNIKVSGLDKTFAVDLSDDANNWIKRFETVAVEMDLYPSPPDVSIDDITIFPITVSISGQDNDKMVKIHIIPSASDEGCGRFLSKTGFRQWHLRTLIDLFEFALIDETMPESDNKYEVFKSWSYEDLFERLNALKNEQLIFMLDIVRTRANDIVIVLTKIFPLEQ</sequence>
<keyword evidence="3" id="KW-1185">Reference proteome</keyword>